<organism evidence="1 2">
    <name type="scientific">Austropuccinia psidii MF-1</name>
    <dbReference type="NCBI Taxonomy" id="1389203"/>
    <lineage>
        <taxon>Eukaryota</taxon>
        <taxon>Fungi</taxon>
        <taxon>Dikarya</taxon>
        <taxon>Basidiomycota</taxon>
        <taxon>Pucciniomycotina</taxon>
        <taxon>Pucciniomycetes</taxon>
        <taxon>Pucciniales</taxon>
        <taxon>Sphaerophragmiaceae</taxon>
        <taxon>Austropuccinia</taxon>
    </lineage>
</organism>
<reference evidence="1" key="1">
    <citation type="submission" date="2021-03" db="EMBL/GenBank/DDBJ databases">
        <title>Draft genome sequence of rust myrtle Austropuccinia psidii MF-1, a brazilian biotype.</title>
        <authorList>
            <person name="Quecine M.C."/>
            <person name="Pachon D.M.R."/>
            <person name="Bonatelli M.L."/>
            <person name="Correr F.H."/>
            <person name="Franceschini L.M."/>
            <person name="Leite T.F."/>
            <person name="Margarido G.R.A."/>
            <person name="Almeida C.A."/>
            <person name="Ferrarezi J.A."/>
            <person name="Labate C.A."/>
        </authorList>
    </citation>
    <scope>NUCLEOTIDE SEQUENCE</scope>
    <source>
        <strain evidence="1">MF-1</strain>
    </source>
</reference>
<evidence type="ECO:0000313" key="2">
    <source>
        <dbReference type="Proteomes" id="UP000765509"/>
    </source>
</evidence>
<dbReference type="Proteomes" id="UP000765509">
    <property type="component" value="Unassembled WGS sequence"/>
</dbReference>
<sequence>MLITSIGLKTGIPTILKDNMGEVSIMEAAQINPNSKHIEIRDQYVRDMVKKQLLNMAHVPTTAMIADILTKQLSTIKLDESKKLLNMVNAVHIKGGEIILR</sequence>
<dbReference type="OrthoDB" id="5423336at2759"/>
<gene>
    <name evidence="1" type="ORF">O181_018739</name>
</gene>
<proteinExistence type="predicted"/>
<evidence type="ECO:0000313" key="1">
    <source>
        <dbReference type="EMBL" id="MBW0479024.1"/>
    </source>
</evidence>
<dbReference type="EMBL" id="AVOT02005423">
    <property type="protein sequence ID" value="MBW0479024.1"/>
    <property type="molecule type" value="Genomic_DNA"/>
</dbReference>
<keyword evidence="2" id="KW-1185">Reference proteome</keyword>
<comment type="caution">
    <text evidence="1">The sequence shown here is derived from an EMBL/GenBank/DDBJ whole genome shotgun (WGS) entry which is preliminary data.</text>
</comment>
<name>A0A9Q3C5T1_9BASI</name>
<protein>
    <submittedName>
        <fullName evidence="1">Uncharacterized protein</fullName>
    </submittedName>
</protein>
<accession>A0A9Q3C5T1</accession>
<dbReference type="CDD" id="cd09272">
    <property type="entry name" value="RNase_HI_RT_Ty1"/>
    <property type="match status" value="1"/>
</dbReference>
<dbReference type="AlphaFoldDB" id="A0A9Q3C5T1"/>